<reference evidence="2" key="1">
    <citation type="submission" date="2023-03" db="EMBL/GenBank/DDBJ databases">
        <title>DFI Biobank Strains.</title>
        <authorList>
            <person name="Mostad J."/>
            <person name="Paddock L."/>
            <person name="Medina S."/>
            <person name="Waligurski E."/>
            <person name="Barat B."/>
            <person name="Smith R."/>
            <person name="Burgo V."/>
            <person name="Metcalfe C."/>
            <person name="Woodson C."/>
            <person name="Sundararajan A."/>
            <person name="Ramaswamy R."/>
            <person name="Lin H."/>
            <person name="Pamer E.G."/>
        </authorList>
    </citation>
    <scope>NUCLEOTIDE SEQUENCE</scope>
    <source>
        <strain evidence="2">DFI.9.5</strain>
    </source>
</reference>
<keyword evidence="1" id="KW-0732">Signal</keyword>
<dbReference type="AlphaFoldDB" id="A0AAW6MDY2"/>
<feature type="non-terminal residue" evidence="2">
    <location>
        <position position="102"/>
    </location>
</feature>
<sequence>MKRLYLLFLLLSLMSTAAFAQRVALRTDLLLWGTTTPNAGVETSISRHFTMALNGAYNAWKFGNDMKLNLYLIQPELRYWPCRKFEGHFLGVHGHYAYYNVG</sequence>
<protein>
    <submittedName>
        <fullName evidence="2">DUF3575 domain-containing protein</fullName>
    </submittedName>
</protein>
<organism evidence="2 3">
    <name type="scientific">Bacteroides cellulosilyticus</name>
    <dbReference type="NCBI Taxonomy" id="246787"/>
    <lineage>
        <taxon>Bacteria</taxon>
        <taxon>Pseudomonadati</taxon>
        <taxon>Bacteroidota</taxon>
        <taxon>Bacteroidia</taxon>
        <taxon>Bacteroidales</taxon>
        <taxon>Bacteroidaceae</taxon>
        <taxon>Bacteroides</taxon>
    </lineage>
</organism>
<dbReference type="InterPro" id="IPR021958">
    <property type="entry name" value="DUF3575"/>
</dbReference>
<dbReference type="Proteomes" id="UP001221924">
    <property type="component" value="Unassembled WGS sequence"/>
</dbReference>
<feature type="chain" id="PRO_5043868495" evidence="1">
    <location>
        <begin position="21"/>
        <end position="102"/>
    </location>
</feature>
<comment type="caution">
    <text evidence="2">The sequence shown here is derived from an EMBL/GenBank/DDBJ whole genome shotgun (WGS) entry which is preliminary data.</text>
</comment>
<dbReference type="RefSeq" id="WP_256141872.1">
    <property type="nucleotide sequence ID" value="NZ_CAXKYC010000082.1"/>
</dbReference>
<evidence type="ECO:0000256" key="1">
    <source>
        <dbReference type="SAM" id="SignalP"/>
    </source>
</evidence>
<gene>
    <name evidence="2" type="ORF">PZH42_26470</name>
</gene>
<accession>A0AAW6MDY2</accession>
<proteinExistence type="predicted"/>
<evidence type="ECO:0000313" key="2">
    <source>
        <dbReference type="EMBL" id="MDE8697640.1"/>
    </source>
</evidence>
<feature type="signal peptide" evidence="1">
    <location>
        <begin position="1"/>
        <end position="20"/>
    </location>
</feature>
<dbReference type="EMBL" id="JARFID010000082">
    <property type="protein sequence ID" value="MDE8697640.1"/>
    <property type="molecule type" value="Genomic_DNA"/>
</dbReference>
<dbReference type="Pfam" id="PF12099">
    <property type="entry name" value="DUF3575"/>
    <property type="match status" value="1"/>
</dbReference>
<name>A0AAW6MDY2_9BACE</name>
<evidence type="ECO:0000313" key="3">
    <source>
        <dbReference type="Proteomes" id="UP001221924"/>
    </source>
</evidence>